<dbReference type="CDD" id="cd08195">
    <property type="entry name" value="DHQS"/>
    <property type="match status" value="1"/>
</dbReference>
<dbReference type="Pfam" id="PF00275">
    <property type="entry name" value="EPSP_synthase"/>
    <property type="match status" value="1"/>
</dbReference>
<keyword evidence="18" id="KW-0511">Multifunctional enzyme</keyword>
<dbReference type="Pfam" id="PF01487">
    <property type="entry name" value="DHquinase_I"/>
    <property type="match status" value="1"/>
</dbReference>
<keyword evidence="8 21" id="KW-0808">Transferase</keyword>
<dbReference type="STRING" id="133383.A0A1R0GXR2"/>
<dbReference type="Gene3D" id="3.40.50.720">
    <property type="entry name" value="NAD(P)-binding Rossmann-like Domain"/>
    <property type="match status" value="1"/>
</dbReference>
<dbReference type="GO" id="GO:0004764">
    <property type="term" value="F:shikimate 3-dehydrogenase (NADP+) activity"/>
    <property type="evidence" value="ECO:0007669"/>
    <property type="project" value="UniProtKB-EC"/>
</dbReference>
<comment type="cofactor">
    <cofactor evidence="21">
        <name>Zn(2+)</name>
        <dbReference type="ChEBI" id="CHEBI:29105"/>
    </cofactor>
    <text evidence="21">Binds 2 Zn(2+) ions per subunit.</text>
</comment>
<dbReference type="GO" id="GO:0003866">
    <property type="term" value="F:3-phosphoshikimate 1-carboxyvinyltransferase activity"/>
    <property type="evidence" value="ECO:0007669"/>
    <property type="project" value="UniProtKB-EC"/>
</dbReference>
<dbReference type="FunFam" id="3.40.50.1970:FF:000007">
    <property type="entry name" value="Pentafunctional AROM polypeptide"/>
    <property type="match status" value="1"/>
</dbReference>
<feature type="domain" description="Enolpyruvate transferase" evidence="22">
    <location>
        <begin position="430"/>
        <end position="860"/>
    </location>
</feature>
<dbReference type="InterPro" id="IPR031322">
    <property type="entry name" value="Shikimate/glucono_kinase"/>
</dbReference>
<dbReference type="InterPro" id="IPR027417">
    <property type="entry name" value="P-loop_NTPase"/>
</dbReference>
<dbReference type="InterPro" id="IPR001381">
    <property type="entry name" value="DHquinase_I"/>
</dbReference>
<evidence type="ECO:0000256" key="11">
    <source>
        <dbReference type="ARBA" id="ARBA00022777"/>
    </source>
</evidence>
<dbReference type="HAMAP" id="MF_00210">
    <property type="entry name" value="EPSP_synth"/>
    <property type="match status" value="1"/>
</dbReference>
<keyword evidence="15 21" id="KW-0560">Oxidoreductase</keyword>
<dbReference type="EC" id="1.1.1.25" evidence="21"/>
<comment type="similarity">
    <text evidence="3">In the 2nd section; belongs to the type-I 3-dehydroquinase family.</text>
</comment>
<dbReference type="InterPro" id="IPR023000">
    <property type="entry name" value="Shikimate_kinase_CS"/>
</dbReference>
<dbReference type="NCBIfam" id="TIGR01357">
    <property type="entry name" value="aroB"/>
    <property type="match status" value="1"/>
</dbReference>
<dbReference type="InterPro" id="IPR018508">
    <property type="entry name" value="3-dehydroquinate_DH_AS"/>
</dbReference>
<dbReference type="Gene3D" id="3.40.50.1970">
    <property type="match status" value="1"/>
</dbReference>
<dbReference type="InterPro" id="IPR036968">
    <property type="entry name" value="Enolpyruvate_Tfrase_sf"/>
</dbReference>
<dbReference type="InterPro" id="IPR008289">
    <property type="entry name" value="Pentafunct_AroM"/>
</dbReference>
<evidence type="ECO:0000256" key="14">
    <source>
        <dbReference type="ARBA" id="ARBA00022857"/>
    </source>
</evidence>
<evidence type="ECO:0000256" key="15">
    <source>
        <dbReference type="ARBA" id="ARBA00023002"/>
    </source>
</evidence>
<keyword evidence="28" id="KW-1185">Reference proteome</keyword>
<comment type="catalytic activity">
    <reaction evidence="20 21">
        <text>shikimate + ATP = 3-phosphoshikimate + ADP + H(+)</text>
        <dbReference type="Rhea" id="RHEA:13121"/>
        <dbReference type="ChEBI" id="CHEBI:15378"/>
        <dbReference type="ChEBI" id="CHEBI:30616"/>
        <dbReference type="ChEBI" id="CHEBI:36208"/>
        <dbReference type="ChEBI" id="CHEBI:145989"/>
        <dbReference type="ChEBI" id="CHEBI:456216"/>
        <dbReference type="EC" id="2.7.1.71"/>
    </reaction>
</comment>
<dbReference type="Gene3D" id="3.40.50.300">
    <property type="entry name" value="P-loop containing nucleotide triphosphate hydrolases"/>
    <property type="match status" value="1"/>
</dbReference>
<dbReference type="GO" id="GO:0046872">
    <property type="term" value="F:metal ion binding"/>
    <property type="evidence" value="ECO:0007669"/>
    <property type="project" value="UniProtKB-KW"/>
</dbReference>
<dbReference type="PANTHER" id="PTHR21090">
    <property type="entry name" value="AROM/DEHYDROQUINATE SYNTHASE"/>
    <property type="match status" value="1"/>
</dbReference>
<dbReference type="Pfam" id="PF01488">
    <property type="entry name" value="Shikimate_DH"/>
    <property type="match status" value="1"/>
</dbReference>
<dbReference type="Gene3D" id="1.20.1090.10">
    <property type="entry name" value="Dehydroquinate synthase-like - alpha domain"/>
    <property type="match status" value="1"/>
</dbReference>
<dbReference type="PROSITE" id="PS01128">
    <property type="entry name" value="SHIKIMATE_KINASE"/>
    <property type="match status" value="1"/>
</dbReference>
<dbReference type="InterPro" id="IPR046346">
    <property type="entry name" value="Aminoacid_DH-like_N_sf"/>
</dbReference>
<evidence type="ECO:0000256" key="16">
    <source>
        <dbReference type="ARBA" id="ARBA00023141"/>
    </source>
</evidence>
<feature type="domain" description="3-dehydroquinate synthase C-terminal" evidence="26">
    <location>
        <begin position="205"/>
        <end position="369"/>
    </location>
</feature>
<proteinExistence type="inferred from homology"/>
<comment type="similarity">
    <text evidence="21">In the 2nd section; belongs to the EPSP synthase family.</text>
</comment>
<feature type="domain" description="Shikimate dehydrogenase substrate binding N-terminal" evidence="25">
    <location>
        <begin position="1345"/>
        <end position="1434"/>
    </location>
</feature>
<dbReference type="SUPFAM" id="SSF52540">
    <property type="entry name" value="P-loop containing nucleoside triphosphate hydrolases"/>
    <property type="match status" value="1"/>
</dbReference>
<dbReference type="InterPro" id="IPR030960">
    <property type="entry name" value="DHQS/DOIS_N"/>
</dbReference>
<reference evidence="27 28" key="1">
    <citation type="journal article" date="2016" name="Mol. Biol. Evol.">
        <title>Genome-Wide Survey of Gut Fungi (Harpellales) Reveals the First Horizontally Transferred Ubiquitin Gene from a Mosquito Host.</title>
        <authorList>
            <person name="Wang Y."/>
            <person name="White M.M."/>
            <person name="Kvist S."/>
            <person name="Moncalvo J.M."/>
        </authorList>
    </citation>
    <scope>NUCLEOTIDE SEQUENCE [LARGE SCALE GENOMIC DNA]</scope>
    <source>
        <strain evidence="27 28">ALG-7-W6</strain>
    </source>
</reference>
<keyword evidence="9 21" id="KW-0479">Metal-binding</keyword>
<dbReference type="EC" id="4.2.3.4" evidence="21"/>
<comment type="subunit">
    <text evidence="21">Homodimer.</text>
</comment>
<keyword evidence="7 21" id="KW-0028">Amino-acid biosynthesis</keyword>
<evidence type="ECO:0000313" key="27">
    <source>
        <dbReference type="EMBL" id="OLY81682.1"/>
    </source>
</evidence>
<keyword evidence="12 21" id="KW-0862">Zinc</keyword>
<dbReference type="Gene3D" id="3.20.20.70">
    <property type="entry name" value="Aldolase class I"/>
    <property type="match status" value="1"/>
</dbReference>
<comment type="similarity">
    <text evidence="21">In the 3rd section; belongs to the shikimate kinase family.</text>
</comment>
<organism evidence="27 28">
    <name type="scientific">Smittium mucronatum</name>
    <dbReference type="NCBI Taxonomy" id="133383"/>
    <lineage>
        <taxon>Eukaryota</taxon>
        <taxon>Fungi</taxon>
        <taxon>Fungi incertae sedis</taxon>
        <taxon>Zoopagomycota</taxon>
        <taxon>Kickxellomycotina</taxon>
        <taxon>Harpellomycetes</taxon>
        <taxon>Harpellales</taxon>
        <taxon>Legeriomycetaceae</taxon>
        <taxon>Smittium</taxon>
    </lineage>
</organism>
<dbReference type="GO" id="GO:0009423">
    <property type="term" value="P:chorismate biosynthetic process"/>
    <property type="evidence" value="ECO:0007669"/>
    <property type="project" value="UniProtKB-UniPathway"/>
</dbReference>
<dbReference type="SUPFAM" id="SSF55205">
    <property type="entry name" value="EPT/RTPC-like"/>
    <property type="match status" value="1"/>
</dbReference>
<dbReference type="EC" id="2.5.1.19" evidence="21"/>
<dbReference type="Gene3D" id="3.40.50.10860">
    <property type="entry name" value="Leucine Dehydrogenase, chain A, domain 1"/>
    <property type="match status" value="1"/>
</dbReference>
<dbReference type="SUPFAM" id="SSF53223">
    <property type="entry name" value="Aminoacid dehydrogenase-like, N-terminal domain"/>
    <property type="match status" value="1"/>
</dbReference>
<dbReference type="NCBIfam" id="TIGR01809">
    <property type="entry name" value="Shik-DH-AROM"/>
    <property type="match status" value="1"/>
</dbReference>
<dbReference type="InterPro" id="IPR001986">
    <property type="entry name" value="Enolpyruvate_Tfrase_dom"/>
</dbReference>
<keyword evidence="14" id="KW-0521">NADP</keyword>
<evidence type="ECO:0000256" key="2">
    <source>
        <dbReference type="ARBA" id="ARBA00004842"/>
    </source>
</evidence>
<keyword evidence="10" id="KW-0547">Nucleotide-binding</keyword>
<dbReference type="GO" id="GO:0008652">
    <property type="term" value="P:amino acid biosynthetic process"/>
    <property type="evidence" value="ECO:0007669"/>
    <property type="project" value="UniProtKB-KW"/>
</dbReference>
<evidence type="ECO:0000313" key="28">
    <source>
        <dbReference type="Proteomes" id="UP000187455"/>
    </source>
</evidence>
<evidence type="ECO:0000256" key="20">
    <source>
        <dbReference type="ARBA" id="ARBA00048567"/>
    </source>
</evidence>
<dbReference type="HAMAP" id="MF_00109">
    <property type="entry name" value="Shikimate_kinase"/>
    <property type="match status" value="1"/>
</dbReference>
<comment type="pathway">
    <text evidence="21">Metabolic intermediate biosynthesis; chorismate biosynthesis; chorismate from D-erythrose 4-phosphate and phosphoenolpyruvate: step 2/7.</text>
</comment>
<dbReference type="GO" id="GO:0009073">
    <property type="term" value="P:aromatic amino acid family biosynthetic process"/>
    <property type="evidence" value="ECO:0007669"/>
    <property type="project" value="UniProtKB-KW"/>
</dbReference>
<dbReference type="FunFam" id="3.20.20.70:FF:000135">
    <property type="entry name" value="Pentafunctional AROM polypeptide"/>
    <property type="match status" value="1"/>
</dbReference>
<evidence type="ECO:0000259" key="22">
    <source>
        <dbReference type="Pfam" id="PF00275"/>
    </source>
</evidence>
<evidence type="ECO:0000259" key="23">
    <source>
        <dbReference type="Pfam" id="PF01488"/>
    </source>
</evidence>
<evidence type="ECO:0000259" key="24">
    <source>
        <dbReference type="Pfam" id="PF01761"/>
    </source>
</evidence>
<dbReference type="InterPro" id="IPR013785">
    <property type="entry name" value="Aldolase_TIM"/>
</dbReference>
<dbReference type="EMBL" id="LSSL01002252">
    <property type="protein sequence ID" value="OLY81682.1"/>
    <property type="molecule type" value="Genomic_DNA"/>
</dbReference>
<dbReference type="InterPro" id="IPR056179">
    <property type="entry name" value="DHQS_C"/>
</dbReference>
<comment type="catalytic activity">
    <reaction evidence="21">
        <text>shikimate + NADP(+) = 3-dehydroshikimate + NADPH + H(+)</text>
        <dbReference type="Rhea" id="RHEA:17737"/>
        <dbReference type="ChEBI" id="CHEBI:15378"/>
        <dbReference type="ChEBI" id="CHEBI:16630"/>
        <dbReference type="ChEBI" id="CHEBI:36208"/>
        <dbReference type="ChEBI" id="CHEBI:57783"/>
        <dbReference type="ChEBI" id="CHEBI:58349"/>
        <dbReference type="EC" id="1.1.1.25"/>
    </reaction>
</comment>
<evidence type="ECO:0000256" key="6">
    <source>
        <dbReference type="ARBA" id="ARBA00022490"/>
    </source>
</evidence>
<keyword evidence="16 21" id="KW-0057">Aromatic amino acid biosynthesis</keyword>
<dbReference type="Pfam" id="PF24621">
    <property type="entry name" value="DHQS_C"/>
    <property type="match status" value="1"/>
</dbReference>
<dbReference type="FunFam" id="3.65.10.10:FF:000007">
    <property type="entry name" value="Pentafunctional AROM polypeptide"/>
    <property type="match status" value="1"/>
</dbReference>
<comment type="pathway">
    <text evidence="21">Metabolic intermediate biosynthesis; chorismate biosynthesis; chorismate from D-erythrose 4-phosphate and phosphoenolpyruvate: step 3/7.</text>
</comment>
<dbReference type="InterPro" id="IPR010110">
    <property type="entry name" value="Shikimate_DH_AroM-type"/>
</dbReference>
<dbReference type="GO" id="GO:0005524">
    <property type="term" value="F:ATP binding"/>
    <property type="evidence" value="ECO:0007669"/>
    <property type="project" value="UniProtKB-KW"/>
</dbReference>
<comment type="caution">
    <text evidence="27">The sequence shown here is derived from an EMBL/GenBank/DDBJ whole genome shotgun (WGS) entry which is preliminary data.</text>
</comment>
<evidence type="ECO:0000256" key="17">
    <source>
        <dbReference type="ARBA" id="ARBA00023239"/>
    </source>
</evidence>
<comment type="similarity">
    <text evidence="21">In the C-terminal section; belongs to the shikimate dehydrogenase family.</text>
</comment>
<keyword evidence="11 21" id="KW-0418">Kinase</keyword>
<evidence type="ECO:0000256" key="12">
    <source>
        <dbReference type="ARBA" id="ARBA00022833"/>
    </source>
</evidence>
<evidence type="ECO:0000256" key="3">
    <source>
        <dbReference type="ARBA" id="ARBA00006477"/>
    </source>
</evidence>
<sequence>MVNSNPLSPMRAVDGVNLISILGEDSIVIGRNMIDYIWYDLIKNMAYSSIYVLITDNNLNKLYTAKFVEAFNRAIESEFKDQVQKPKLLVIPVPPGENSKQRNVKAMIEDRMLSESCTRDTFILALGGGVIGDLAGFVASTFMRGIRYAQIPTSLLAMVDSSIGGKTAIDTTHGKNLIGCFWQPKRIFMDLEFLRTLPDREFFNGMAEVIKSAAIWSEEEFTILEKNSDKIKQSLKSQDDKESNDLLLRVVSSSVRMKAYVVTVDERESGLRGLLNFGHTLGHALEAIVAPNVLHGECVSIGCVLEAELSYRLGHLSSSSVARLSRCFSLYNLPIEIMDQKILKMITTKKKYDITLENLMGAMKVDKKNVGTNKRVVLIKRIGKTLEDKPTRVNDDVIMEILAPSVEVLAVSEDSLDSWKAELGDDGVILSPPGSKSVTNRALVLAALGKGKCRIHNLLHSDDTRVMIQALTSLGACKVESEDDGAILVVEGLGGDMFSTDREIYLGNAGTAARFLTTMVNLAQIGTSNYSIVTGNSRMKQRPIGSLVEALVDNGCDIEYMESEGSLPLKIGHSSSRFPGGHIKLAASVSSQYVSSILMCAPYATEPVTLELVGGHVISQPYIDMTTAMMSSFGIEVQKIDKNKYYIPKGVYTNPSNYEVESDASSATYPLAIAAITSSKVTIPNIGFNSLQGDARFAIEVLKPMGCEVIQTETSTTVKGPKFGTLKPLKEIDMETMTDAFLTATVLAAVATSLSPETDNWTRIRGIANQHVKECDRIEAMTTELAKLGIKCIVHEDGIDIEGQNIKDVISRNKMPSIHCYDDHRVAMSFSVLATAVSPGLLITERRCVGKTWPQWWSELTTKFHIKIKGADNPVDAENHNSKPIPLQKASEIIREDRPSVLLIGMRGVGKSTLGFEVSKKMGFKFVDMDIYLENQLSKTIPEIIELEGWKAFREYESQFLSNVLNSEFSKNSIIACGGGIVESETSVETISQWSSKGGIVLHLYADIEHVNDYLQIDKTRPSYSARESPMEVFHRRLPLYEKLADYTLFVHSESLFGWPQMINDACRLISLATTGEFKKVGTDLDRSFFLSLTVPDIGQLSESQVKTLVSGCHAVEVRVDLFLKSDQFSGMNLTNESEFSEFKFYVLKQISYLKRRTRLPIIYTVRTIDQGGFFPPMQDQIESLLRCGIRWGCEYIDVELTLDESRISKITHNKNNSLIIASYHDTTGLKLRWTTIESDSLTTKYSNLGKKYGDVTKLISVALEWDDNLRCLLYVRRYRASNNTPLIAINMGFSGQFSRVMNPFMTPVTHPDLPIAAAPGQLSVSQIQRTLSTLGGIPPLKFCLLGDPISSSPSPSMHNAAFECLGFPHKYFLYPIDIDKASPEDNSLVKLSEFLRSSEFGGASVTIPNKQSIIKYLDVLTPAAKIIGAVNTVIVYKTPENISYSAPATSYLINPKKIKLVGDNTDYLGIIRSLSRANMESPSPQSLGSETKALIIGAGGTSRAAIYALYSMGITNVYIFNRTKSRADELAEEFSSILPEIKAIDSLDLQNSTNIDERNLQFSLIISTVPASDLKFDFPDSLFTQRLDSSEGSVASLAEKLDEIQISKPDYCRIALDMAYKPKVTPLLAKSASFGWTTISGFQVLIDQGVDQFERWTKTSAPETVMTSAVIEFMQSS</sequence>
<dbReference type="InterPro" id="IPR006151">
    <property type="entry name" value="Shikm_DH/Glu-tRNA_Rdtase"/>
</dbReference>
<evidence type="ECO:0000256" key="7">
    <source>
        <dbReference type="ARBA" id="ARBA00022605"/>
    </source>
</evidence>
<keyword evidence="13" id="KW-0067">ATP-binding</keyword>
<dbReference type="GO" id="GO:0004765">
    <property type="term" value="F:shikimate kinase activity"/>
    <property type="evidence" value="ECO:0007669"/>
    <property type="project" value="UniProtKB-EC"/>
</dbReference>
<dbReference type="EC" id="2.7.1.71" evidence="21"/>
<dbReference type="Pfam" id="PF01761">
    <property type="entry name" value="DHQ_synthase"/>
    <property type="match status" value="1"/>
</dbReference>
<keyword evidence="6 21" id="KW-0963">Cytoplasm</keyword>
<dbReference type="PIRSF" id="PIRSF000514">
    <property type="entry name" value="Pentafunct_AroM"/>
    <property type="match status" value="1"/>
</dbReference>
<comment type="similarity">
    <text evidence="4">In the N-terminal section; belongs to the shikimate kinase family.</text>
</comment>
<dbReference type="CDD" id="cd00502">
    <property type="entry name" value="DHQase_I"/>
    <property type="match status" value="1"/>
</dbReference>
<evidence type="ECO:0000256" key="8">
    <source>
        <dbReference type="ARBA" id="ARBA00022679"/>
    </source>
</evidence>
<dbReference type="SUPFAM" id="SSF56796">
    <property type="entry name" value="Dehydroquinate synthase-like"/>
    <property type="match status" value="1"/>
</dbReference>
<comment type="catalytic activity">
    <reaction evidence="21">
        <text>3-dehydroquinate = 3-dehydroshikimate + H2O</text>
        <dbReference type="Rhea" id="RHEA:21096"/>
        <dbReference type="ChEBI" id="CHEBI:15377"/>
        <dbReference type="ChEBI" id="CHEBI:16630"/>
        <dbReference type="ChEBI" id="CHEBI:32364"/>
        <dbReference type="EC" id="4.2.1.10"/>
    </reaction>
</comment>
<evidence type="ECO:0000256" key="19">
    <source>
        <dbReference type="ARBA" id="ARBA00044633"/>
    </source>
</evidence>
<comment type="subcellular location">
    <subcellularLocation>
        <location evidence="21">Cytoplasm</location>
    </subcellularLocation>
</comment>
<dbReference type="Pfam" id="PF08501">
    <property type="entry name" value="Shikimate_dh_N"/>
    <property type="match status" value="1"/>
</dbReference>
<evidence type="ECO:0000256" key="10">
    <source>
        <dbReference type="ARBA" id="ARBA00022741"/>
    </source>
</evidence>
<evidence type="ECO:0000256" key="5">
    <source>
        <dbReference type="ARBA" id="ARBA00009948"/>
    </source>
</evidence>
<name>A0A1R0GXR2_9FUNG</name>
<dbReference type="SUPFAM" id="SSF51735">
    <property type="entry name" value="NAD(P)-binding Rossmann-fold domains"/>
    <property type="match status" value="1"/>
</dbReference>
<accession>A0A1R0GXR2</accession>
<dbReference type="GO" id="GO:0003856">
    <property type="term" value="F:3-dehydroquinate synthase activity"/>
    <property type="evidence" value="ECO:0007669"/>
    <property type="project" value="UniProtKB-EC"/>
</dbReference>
<evidence type="ECO:0000256" key="1">
    <source>
        <dbReference type="ARBA" id="ARBA00004811"/>
    </source>
</evidence>
<evidence type="ECO:0000256" key="13">
    <source>
        <dbReference type="ARBA" id="ARBA00022840"/>
    </source>
</evidence>
<dbReference type="NCBIfam" id="TIGR01356">
    <property type="entry name" value="aroA"/>
    <property type="match status" value="1"/>
</dbReference>
<comment type="catalytic activity">
    <reaction evidence="21">
        <text>7-phospho-2-dehydro-3-deoxy-D-arabino-heptonate = 3-dehydroquinate + phosphate</text>
        <dbReference type="Rhea" id="RHEA:21968"/>
        <dbReference type="ChEBI" id="CHEBI:32364"/>
        <dbReference type="ChEBI" id="CHEBI:43474"/>
        <dbReference type="ChEBI" id="CHEBI:58394"/>
        <dbReference type="EC" id="4.2.3.4"/>
    </reaction>
</comment>
<dbReference type="CDD" id="cd00464">
    <property type="entry name" value="SK"/>
    <property type="match status" value="1"/>
</dbReference>
<feature type="domain" description="3-dehydroquinate synthase N-terminal" evidence="24">
    <location>
        <begin position="91"/>
        <end position="203"/>
    </location>
</feature>
<dbReference type="InterPro" id="IPR013708">
    <property type="entry name" value="Shikimate_DH-bd_N"/>
</dbReference>
<dbReference type="Gene3D" id="3.65.10.10">
    <property type="entry name" value="Enolpyruvate transferase domain"/>
    <property type="match status" value="2"/>
</dbReference>
<dbReference type="InterPro" id="IPR036291">
    <property type="entry name" value="NAD(P)-bd_dom_sf"/>
</dbReference>
<comment type="function">
    <text evidence="21">The AROM polypeptide catalyzes 5 consecutive enzymatic reactions in prechorismate polyaromatic amino acid biosynthesis.</text>
</comment>
<dbReference type="GO" id="GO:0003855">
    <property type="term" value="F:3-dehydroquinate dehydratase activity"/>
    <property type="evidence" value="ECO:0007669"/>
    <property type="project" value="UniProtKB-EC"/>
</dbReference>
<comment type="similarity">
    <text evidence="21">In the N-terminal section; belongs to the dehydroquinate synthase family.</text>
</comment>
<dbReference type="CDD" id="cd01065">
    <property type="entry name" value="NAD_bind_Shikimate_DH"/>
    <property type="match status" value="1"/>
</dbReference>
<dbReference type="PANTHER" id="PTHR21090:SF5">
    <property type="entry name" value="PENTAFUNCTIONAL AROM POLYPEPTIDE"/>
    <property type="match status" value="1"/>
</dbReference>
<dbReference type="PROSITE" id="PS01028">
    <property type="entry name" value="DEHYDROQUINASE_I"/>
    <property type="match status" value="1"/>
</dbReference>
<comment type="catalytic activity">
    <reaction evidence="19">
        <text>3-phosphoshikimate + phosphoenolpyruvate = 5-O-(1-carboxyvinyl)-3-phosphoshikimate + phosphate</text>
        <dbReference type="Rhea" id="RHEA:21256"/>
        <dbReference type="ChEBI" id="CHEBI:43474"/>
        <dbReference type="ChEBI" id="CHEBI:57701"/>
        <dbReference type="ChEBI" id="CHEBI:58702"/>
        <dbReference type="ChEBI" id="CHEBI:145989"/>
        <dbReference type="EC" id="2.5.1.19"/>
    </reaction>
    <physiologicalReaction direction="left-to-right" evidence="19">
        <dbReference type="Rhea" id="RHEA:21257"/>
    </physiologicalReaction>
</comment>
<gene>
    <name evidence="27" type="ORF">AYI68_g4203</name>
</gene>
<feature type="domain" description="Quinate/shikimate 5-dehydrogenase/glutamyl-tRNA reductase" evidence="23">
    <location>
        <begin position="1490"/>
        <end position="1548"/>
    </location>
</feature>
<dbReference type="UniPathway" id="UPA00053">
    <property type="reaction ID" value="UER00085"/>
</dbReference>
<comment type="similarity">
    <text evidence="21">In the 4th section; belongs to the type-I 3-dehydroquinase family.</text>
</comment>
<dbReference type="GO" id="GO:0005737">
    <property type="term" value="C:cytoplasm"/>
    <property type="evidence" value="ECO:0007669"/>
    <property type="project" value="UniProtKB-SubCell"/>
</dbReference>
<comment type="pathway">
    <text evidence="21">Metabolic intermediate biosynthesis; chorismate biosynthesis; chorismate from D-erythrose 4-phosphate and phosphoenolpyruvate: step 4/7.</text>
</comment>
<comment type="similarity">
    <text evidence="5">Belongs to the EPSP synthase family.</text>
</comment>
<evidence type="ECO:0000256" key="4">
    <source>
        <dbReference type="ARBA" id="ARBA00009349"/>
    </source>
</evidence>
<dbReference type="CDD" id="cd01556">
    <property type="entry name" value="EPSP_synthase"/>
    <property type="match status" value="1"/>
</dbReference>
<evidence type="ECO:0000259" key="25">
    <source>
        <dbReference type="Pfam" id="PF08501"/>
    </source>
</evidence>
<dbReference type="SUPFAM" id="SSF51569">
    <property type="entry name" value="Aldolase"/>
    <property type="match status" value="1"/>
</dbReference>
<evidence type="ECO:0000256" key="18">
    <source>
        <dbReference type="ARBA" id="ARBA00023268"/>
    </source>
</evidence>
<dbReference type="Proteomes" id="UP000187455">
    <property type="component" value="Unassembled WGS sequence"/>
</dbReference>
<dbReference type="OrthoDB" id="197068at2759"/>
<dbReference type="InterPro" id="IPR013792">
    <property type="entry name" value="RNA3'P_cycl/enolpyr_Trfase_a/b"/>
</dbReference>
<evidence type="ECO:0000256" key="9">
    <source>
        <dbReference type="ARBA" id="ARBA00022723"/>
    </source>
</evidence>
<comment type="pathway">
    <text evidence="2 21">Metabolic intermediate biosynthesis; chorismate biosynthesis; chorismate from D-erythrose 4-phosphate and phosphoenolpyruvate: step 5/7.</text>
</comment>
<dbReference type="InterPro" id="IPR000623">
    <property type="entry name" value="Shikimate_kinase/TSH1"/>
</dbReference>
<evidence type="ECO:0000259" key="26">
    <source>
        <dbReference type="Pfam" id="PF24621"/>
    </source>
</evidence>
<dbReference type="InterPro" id="IPR016037">
    <property type="entry name" value="DHQ_synth_AroB"/>
</dbReference>
<comment type="pathway">
    <text evidence="1 21">Metabolic intermediate biosynthesis; chorismate biosynthesis; chorismate from D-erythrose 4-phosphate and phosphoenolpyruvate: step 6/7.</text>
</comment>
<protein>
    <recommendedName>
        <fullName evidence="21">Pentafunctional AROM polypeptide</fullName>
    </recommendedName>
    <domain>
        <recommendedName>
            <fullName evidence="21">3-dehydroquinate synthase</fullName>
            <shortName evidence="21">DHQS</shortName>
            <ecNumber evidence="21">4.2.3.4</ecNumber>
        </recommendedName>
    </domain>
    <domain>
        <recommendedName>
            <fullName evidence="21">3-phosphoshikimate 1-carboxyvinyltransferase</fullName>
            <ecNumber evidence="21">2.5.1.19</ecNumber>
        </recommendedName>
    </domain>
    <domain>
        <recommendedName>
            <fullName evidence="21">Shikimate kinase</fullName>
            <shortName evidence="21">SK</shortName>
            <ecNumber evidence="21">2.7.1.71</ecNumber>
        </recommendedName>
    </domain>
    <domain>
        <recommendedName>
            <fullName evidence="21">3-dehydroquinate dehydratase</fullName>
            <shortName evidence="21">3-dehydroquinase</shortName>
            <ecNumber evidence="21">4.2.1.10</ecNumber>
        </recommendedName>
    </domain>
    <domain>
        <recommendedName>
            <fullName evidence="21">Shikimate dehydrogenase</fullName>
            <ecNumber evidence="21">1.1.1.25</ecNumber>
        </recommendedName>
    </domain>
</protein>
<keyword evidence="17 21" id="KW-0456">Lyase</keyword>
<dbReference type="InterPro" id="IPR006264">
    <property type="entry name" value="EPSP_synthase"/>
</dbReference>
<evidence type="ECO:0000256" key="21">
    <source>
        <dbReference type="PIRNR" id="PIRNR000514"/>
    </source>
</evidence>
<dbReference type="PRINTS" id="PR01100">
    <property type="entry name" value="SHIKIMTKNASE"/>
</dbReference>
<dbReference type="Pfam" id="PF01202">
    <property type="entry name" value="SKI"/>
    <property type="match status" value="1"/>
</dbReference>
<dbReference type="EC" id="4.2.1.10" evidence="21"/>